<feature type="binding site" evidence="2">
    <location>
        <position position="197"/>
    </location>
    <ligand>
        <name>S-adenosyl-L-methionine</name>
        <dbReference type="ChEBI" id="CHEBI:59789"/>
    </ligand>
</feature>
<dbReference type="RefSeq" id="WP_185125914.1">
    <property type="nucleotide sequence ID" value="NZ_CAJEWD010000008.1"/>
</dbReference>
<feature type="binding site" evidence="2">
    <location>
        <position position="80"/>
    </location>
    <ligand>
        <name>S-adenosyl-L-methionine</name>
        <dbReference type="ChEBI" id="CHEBI:59789"/>
    </ligand>
</feature>
<evidence type="ECO:0000259" key="4">
    <source>
        <dbReference type="Pfam" id="PF21302"/>
    </source>
</evidence>
<dbReference type="InterPro" id="IPR016718">
    <property type="entry name" value="rRNA_m1G-MeTrfase_A_prd"/>
</dbReference>
<keyword evidence="5" id="KW-0808">Transferase</keyword>
<organism evidence="5 6">
    <name type="scientific">Jeotgalicoccus meleagridis</name>
    <dbReference type="NCBI Taxonomy" id="2759181"/>
    <lineage>
        <taxon>Bacteria</taxon>
        <taxon>Bacillati</taxon>
        <taxon>Bacillota</taxon>
        <taxon>Bacilli</taxon>
        <taxon>Bacillales</taxon>
        <taxon>Staphylococcaceae</taxon>
        <taxon>Jeotgalicoccus</taxon>
    </lineage>
</organism>
<dbReference type="InterPro" id="IPR025714">
    <property type="entry name" value="Methyltranfer_dom"/>
</dbReference>
<feature type="domain" description="Methyltransferase" evidence="3">
    <location>
        <begin position="98"/>
        <end position="215"/>
    </location>
</feature>
<dbReference type="AlphaFoldDB" id="A0A6V7RM31"/>
<dbReference type="Pfam" id="PF21302">
    <property type="entry name" value="Zn_ribbon_RlmA"/>
    <property type="match status" value="1"/>
</dbReference>
<proteinExistence type="predicted"/>
<keyword evidence="1" id="KW-0862">Zinc</keyword>
<feature type="domain" description="23S rRNA (guanine(745)-N(1))-methyltransferase N-terminal" evidence="4">
    <location>
        <begin position="18"/>
        <end position="54"/>
    </location>
</feature>
<dbReference type="GO" id="GO:0008168">
    <property type="term" value="F:methyltransferase activity"/>
    <property type="evidence" value="ECO:0007669"/>
    <property type="project" value="UniProtKB-KW"/>
</dbReference>
<evidence type="ECO:0000259" key="3">
    <source>
        <dbReference type="Pfam" id="PF13847"/>
    </source>
</evidence>
<feature type="binding site" evidence="1">
    <location>
        <position position="37"/>
    </location>
    <ligand>
        <name>Zn(2+)</name>
        <dbReference type="ChEBI" id="CHEBI:29105"/>
    </ligand>
</feature>
<dbReference type="Gene3D" id="3.40.50.150">
    <property type="entry name" value="Vaccinia Virus protein VP39"/>
    <property type="match status" value="1"/>
</dbReference>
<accession>A0A6V7RM31</accession>
<dbReference type="EMBL" id="CAJEWD010000008">
    <property type="protein sequence ID" value="CAD2078614.1"/>
    <property type="molecule type" value="Genomic_DNA"/>
</dbReference>
<dbReference type="GO" id="GO:0032259">
    <property type="term" value="P:methylation"/>
    <property type="evidence" value="ECO:0007669"/>
    <property type="project" value="UniProtKB-KW"/>
</dbReference>
<dbReference type="Pfam" id="PF13847">
    <property type="entry name" value="Methyltransf_31"/>
    <property type="match status" value="1"/>
</dbReference>
<comment type="caution">
    <text evidence="5">The sequence shown here is derived from an EMBL/GenBank/DDBJ whole genome shotgun (WGS) entry which is preliminary data.</text>
</comment>
<dbReference type="PIRSF" id="PIRSF018249">
    <property type="entry name" value="MyrA_prd"/>
    <property type="match status" value="1"/>
</dbReference>
<protein>
    <submittedName>
        <fullName evidence="5">23S rRNA (Guanine(748)-N(1))-methyltransferase</fullName>
    </submittedName>
</protein>
<name>A0A6V7RM31_9STAP</name>
<dbReference type="InterPro" id="IPR029063">
    <property type="entry name" value="SAM-dependent_MTases_sf"/>
</dbReference>
<keyword evidence="5" id="KW-0489">Methyltransferase</keyword>
<evidence type="ECO:0000256" key="1">
    <source>
        <dbReference type="PIRSR" id="PIRSR018249-1"/>
    </source>
</evidence>
<feature type="binding site" evidence="1">
    <location>
        <position position="41"/>
    </location>
    <ligand>
        <name>Zn(2+)</name>
        <dbReference type="ChEBI" id="CHEBI:29105"/>
    </ligand>
</feature>
<gene>
    <name evidence="5" type="primary">rlmAII</name>
    <name evidence="5" type="ORF">JEODO184_01415</name>
</gene>
<feature type="binding site" evidence="1">
    <location>
        <position position="20"/>
    </location>
    <ligand>
        <name>Zn(2+)</name>
        <dbReference type="ChEBI" id="CHEBI:29105"/>
    </ligand>
</feature>
<keyword evidence="2" id="KW-0949">S-adenosyl-L-methionine</keyword>
<dbReference type="SUPFAM" id="SSF53335">
    <property type="entry name" value="S-adenosyl-L-methionine-dependent methyltransferases"/>
    <property type="match status" value="1"/>
</dbReference>
<feature type="binding site" evidence="1">
    <location>
        <position position="23"/>
    </location>
    <ligand>
        <name>Zn(2+)</name>
        <dbReference type="ChEBI" id="CHEBI:29105"/>
    </ligand>
</feature>
<dbReference type="InterPro" id="IPR048647">
    <property type="entry name" value="RlmA_N"/>
</dbReference>
<dbReference type="Proteomes" id="UP000589351">
    <property type="component" value="Unassembled WGS sequence"/>
</dbReference>
<keyword evidence="6" id="KW-1185">Reference proteome</keyword>
<dbReference type="GO" id="GO:0046872">
    <property type="term" value="F:metal ion binding"/>
    <property type="evidence" value="ECO:0007669"/>
    <property type="project" value="UniProtKB-KW"/>
</dbReference>
<sequence length="284" mass="32681">MKKRELAALNFQEHEGALQCTICHSEMTVMDSKSLVCEKGHSFDLAKQGYVNMLQKQVSTMYDHTLFDARKRIIYDYKFYDKVHQKISKIIDEALQEGGLVFDAGSGEGTHLNAIFNHLDKDSIHGIGLDISKDGIVMAAKNYSDLNWLVGDLTQTPFKEHSQDIILSFLSPANYSEFKRIMKPNGLLIKIIPGSHYLKEIREHLSDEDKEYENTDTVNLMRNKVDVISEERVTYEREVDEEVLRDILTMTPLTWHISESQIESILKNHHEIITVDLHIILAKF</sequence>
<feature type="binding site" evidence="2">
    <location>
        <begin position="108"/>
        <end position="109"/>
    </location>
    <ligand>
        <name>S-adenosyl-L-methionine</name>
        <dbReference type="ChEBI" id="CHEBI:59789"/>
    </ligand>
</feature>
<evidence type="ECO:0000313" key="6">
    <source>
        <dbReference type="Proteomes" id="UP000589351"/>
    </source>
</evidence>
<reference evidence="5 6" key="1">
    <citation type="submission" date="2020-07" db="EMBL/GenBank/DDBJ databases">
        <authorList>
            <person name="Criscuolo A."/>
        </authorList>
    </citation>
    <scope>NUCLEOTIDE SEQUENCE [LARGE SCALE GENOMIC DNA]</scope>
    <source>
        <strain evidence="5">CIP111649</strain>
    </source>
</reference>
<evidence type="ECO:0000256" key="2">
    <source>
        <dbReference type="PIRSR" id="PIRSR018249-2"/>
    </source>
</evidence>
<evidence type="ECO:0000313" key="5">
    <source>
        <dbReference type="EMBL" id="CAD2078614.1"/>
    </source>
</evidence>
<keyword evidence="1" id="KW-0479">Metal-binding</keyword>